<feature type="compositionally biased region" description="Polar residues" evidence="1">
    <location>
        <begin position="395"/>
        <end position="406"/>
    </location>
</feature>
<feature type="region of interest" description="Disordered" evidence="1">
    <location>
        <begin position="1076"/>
        <end position="1149"/>
    </location>
</feature>
<evidence type="ECO:0000313" key="3">
    <source>
        <dbReference type="Proteomes" id="UP000324767"/>
    </source>
</evidence>
<feature type="compositionally biased region" description="Low complexity" evidence="1">
    <location>
        <begin position="622"/>
        <end position="632"/>
    </location>
</feature>
<feature type="compositionally biased region" description="Acidic residues" evidence="1">
    <location>
        <begin position="747"/>
        <end position="756"/>
    </location>
</feature>
<feature type="compositionally biased region" description="Basic and acidic residues" evidence="1">
    <location>
        <begin position="688"/>
        <end position="716"/>
    </location>
</feature>
<feature type="region of interest" description="Disordered" evidence="1">
    <location>
        <begin position="387"/>
        <end position="410"/>
    </location>
</feature>
<evidence type="ECO:0000256" key="1">
    <source>
        <dbReference type="SAM" id="MobiDB-lite"/>
    </source>
</evidence>
<sequence length="1261" mass="134983">MKTRNKAKQEAEAAGGVIQHVQYIPATTRRGRRNNTTTGIPAVATGVSTASTGISATSTGTSTASTGISTTSARVSKTASKKRGRGRRLLPKQTQSLEQMVESQINSEASASTTTSAVVMEPNDNTTEAVGPEMGVDTPMCAPNVGTDVEMGEAGAPSPRPHYPNTPFTLLHVWEDHYTREGPSNWAELHPHGAPDNVVAIPSYLFQEFLSLFASHGPAPVAHSVAPTASAEGPSSNTPDRASSGSAIRSAVRSAPRTILSPILEESPTPSGRALSTITDSMTAVASPAPLRERESEKTTVASPAPLREQESEKTTVQIIADILAESPRAAEVDLQSNKLTNETAGNTIKHNSVASRGEGPTVGPLLQDISFEESSLNTPLRERLGRSARAQRTPLRSEQTQTYDASGNRVFSGGRRVGLLLNLVADNDKYDSDDEGMYLLAARRNMNTRATLRREQATESTEAQSSTSDATVCEPNMGAQSSTSNAIASEPSTGAQSSTGNATASEPSTEAVNDDQGTAAGQAQTPQASFEIGDGQLIAATPAPTTPGRGWNFGSLLTSARSVSRFIPGFAPTPTRPLAVQPVTDNAATTNTPDAGRLALQLPEDTNTPVSRHLALPVAETTAPTTPNLTTQMSRATQTERRRRASATAGPSHGAGTATAPRTFRTKKDVEAQKLGILMRGARRQKAKEDAERKEKLEKAKKAAEQMRKEEEKDTVPGGKRKRSRSSSTSSSINTFRVPDCSTCSESEDDDEDENVATPIQKGKERANNVHDRRRSKRARVTDEQEENEATIEDTPRGRTRYRVDREPSSYEVVGDPHRARPYTGTVCPLPSSNGSLYHGGNVFEQANSAKEAARSRSRSPSINTFRVPDCSTCSEDNDEDEDEEAGEDDTLTGSKTPKSVSKMDVDITTPKTVTKLNVNLDLVFGPPRDATTAARPTISSSAQITKSVTNTDVKTTTPQQEEPYDAATHFGTLIGAPNVVTTAAKPTMSSSPQITKSVTNTDVKTTTPQREESYDAATYFGTHFGAPKDATTAAKPAITSSPQTLSRKSSSSDRLPTSNDAIDTEALARARSQANKYLPKQPSGLRAQSRLSTSTVASDVGEDADDVLGGPETPAAVQISSQAPAEHQQGDSAVVGSENEVEQQQPMDQQLDVDDEVQPMDQQLDVDDEVEPIDQQLDIDDEVRAYVEAIPEADLIQFEFPDTRSYAAQGLMDPVVEAYLEATWTEEDTARAERAFAAELENWKEDQQHAAHDRIPVTP</sequence>
<gene>
    <name evidence="2" type="ORF">FRX48_01762</name>
</gene>
<feature type="compositionally biased region" description="Low complexity" evidence="1">
    <location>
        <begin position="1029"/>
        <end position="1039"/>
    </location>
</feature>
<evidence type="ECO:0000313" key="2">
    <source>
        <dbReference type="EMBL" id="KAA6415011.1"/>
    </source>
</evidence>
<feature type="region of interest" description="Disordered" evidence="1">
    <location>
        <begin position="621"/>
        <end position="905"/>
    </location>
</feature>
<feature type="compositionally biased region" description="Basic residues" evidence="1">
    <location>
        <begin position="79"/>
        <end position="90"/>
    </location>
</feature>
<comment type="caution">
    <text evidence="2">The sequence shown here is derived from an EMBL/GenBank/DDBJ whole genome shotgun (WGS) entry which is preliminary data.</text>
</comment>
<feature type="region of interest" description="Disordered" evidence="1">
    <location>
        <begin position="284"/>
        <end position="314"/>
    </location>
</feature>
<accession>A0A5M8PZ15</accession>
<feature type="region of interest" description="Disordered" evidence="1">
    <location>
        <begin position="1027"/>
        <end position="1062"/>
    </location>
</feature>
<dbReference type="EMBL" id="VXIT01000002">
    <property type="protein sequence ID" value="KAA6415011.1"/>
    <property type="molecule type" value="Genomic_DNA"/>
</dbReference>
<feature type="region of interest" description="Disordered" evidence="1">
    <location>
        <begin position="452"/>
        <end position="526"/>
    </location>
</feature>
<protein>
    <submittedName>
        <fullName evidence="2">Uncharacterized protein</fullName>
    </submittedName>
</protein>
<dbReference type="Proteomes" id="UP000324767">
    <property type="component" value="Unassembled WGS sequence"/>
</dbReference>
<feature type="compositionally biased region" description="Low complexity" evidence="1">
    <location>
        <begin position="459"/>
        <end position="472"/>
    </location>
</feature>
<feature type="region of interest" description="Disordered" evidence="1">
    <location>
        <begin position="51"/>
        <end position="116"/>
    </location>
</feature>
<feature type="region of interest" description="Disordered" evidence="1">
    <location>
        <begin position="224"/>
        <end position="254"/>
    </location>
</feature>
<feature type="compositionally biased region" description="Basic and acidic residues" evidence="1">
    <location>
        <begin position="795"/>
        <end position="820"/>
    </location>
</feature>
<feature type="compositionally biased region" description="Acidic residues" evidence="1">
    <location>
        <begin position="877"/>
        <end position="892"/>
    </location>
</feature>
<organism evidence="2 3">
    <name type="scientific">Lasallia pustulata</name>
    <dbReference type="NCBI Taxonomy" id="136370"/>
    <lineage>
        <taxon>Eukaryota</taxon>
        <taxon>Fungi</taxon>
        <taxon>Dikarya</taxon>
        <taxon>Ascomycota</taxon>
        <taxon>Pezizomycotina</taxon>
        <taxon>Lecanoromycetes</taxon>
        <taxon>OSLEUM clade</taxon>
        <taxon>Umbilicariomycetidae</taxon>
        <taxon>Umbilicariales</taxon>
        <taxon>Umbilicariaceae</taxon>
        <taxon>Lasallia</taxon>
    </lineage>
</organism>
<dbReference type="OrthoDB" id="5394108at2759"/>
<feature type="compositionally biased region" description="Polar residues" evidence="1">
    <location>
        <begin position="479"/>
        <end position="512"/>
    </location>
</feature>
<feature type="compositionally biased region" description="Polar residues" evidence="1">
    <location>
        <begin position="1040"/>
        <end position="1062"/>
    </location>
</feature>
<name>A0A5M8PZ15_9LECA</name>
<feature type="compositionally biased region" description="Basic and acidic residues" evidence="1">
    <location>
        <begin position="763"/>
        <end position="772"/>
    </location>
</feature>
<proteinExistence type="predicted"/>
<dbReference type="AlphaFoldDB" id="A0A5M8PZ15"/>
<feature type="compositionally biased region" description="Polar residues" evidence="1">
    <location>
        <begin position="92"/>
        <end position="108"/>
    </location>
</feature>
<feature type="compositionally biased region" description="Low complexity" evidence="1">
    <location>
        <begin position="517"/>
        <end position="526"/>
    </location>
</feature>
<feature type="compositionally biased region" description="Low complexity" evidence="1">
    <location>
        <begin position="51"/>
        <end position="73"/>
    </location>
</feature>
<feature type="compositionally biased region" description="Polar residues" evidence="1">
    <location>
        <begin position="233"/>
        <end position="247"/>
    </location>
</feature>
<reference evidence="2 3" key="1">
    <citation type="submission" date="2019-09" db="EMBL/GenBank/DDBJ databases">
        <title>The hologenome of the rock-dwelling lichen Lasallia pustulata.</title>
        <authorList>
            <person name="Greshake Tzovaras B."/>
            <person name="Segers F."/>
            <person name="Bicker A."/>
            <person name="Dal Grande F."/>
            <person name="Otte J."/>
            <person name="Hankeln T."/>
            <person name="Schmitt I."/>
            <person name="Ebersberger I."/>
        </authorList>
    </citation>
    <scope>NUCLEOTIDE SEQUENCE [LARGE SCALE GENOMIC DNA]</scope>
    <source>
        <strain evidence="2">A1-1</strain>
    </source>
</reference>